<sequence>MLVVETPARRVELDELVAHGHGKQRRLLASLERVSWAVGGRTAPRAGRGLIFGPTSTSRITAADFGGLGQLKRDAESVSSFGQAGRVEGGRRRVGGGKETKGSDASRKQKTTTTTRQGKRQEKGFKKSAVSYDETRIERQGQRDEASQPYSGRSLAEETGPRDRTGQDRIGRAGTIDTPVEAPISRPSTTPHLGWLADREAKSKAPAARASERRPQSD</sequence>
<feature type="compositionally biased region" description="Basic and acidic residues" evidence="1">
    <location>
        <begin position="133"/>
        <end position="146"/>
    </location>
</feature>
<organism evidence="2 3">
    <name type="scientific">Purpureocillium lilacinum</name>
    <name type="common">Paecilomyces lilacinus</name>
    <dbReference type="NCBI Taxonomy" id="33203"/>
    <lineage>
        <taxon>Eukaryota</taxon>
        <taxon>Fungi</taxon>
        <taxon>Dikarya</taxon>
        <taxon>Ascomycota</taxon>
        <taxon>Pezizomycotina</taxon>
        <taxon>Sordariomycetes</taxon>
        <taxon>Hypocreomycetidae</taxon>
        <taxon>Hypocreales</taxon>
        <taxon>Ophiocordycipitaceae</taxon>
        <taxon>Purpureocillium</taxon>
    </lineage>
</organism>
<gene>
    <name evidence="2" type="ORF">Purlil1_9082</name>
</gene>
<feature type="region of interest" description="Disordered" evidence="1">
    <location>
        <begin position="75"/>
        <end position="218"/>
    </location>
</feature>
<proteinExistence type="predicted"/>
<dbReference type="Proteomes" id="UP001287286">
    <property type="component" value="Unassembled WGS sequence"/>
</dbReference>
<feature type="compositionally biased region" description="Basic and acidic residues" evidence="1">
    <location>
        <begin position="155"/>
        <end position="171"/>
    </location>
</feature>
<comment type="caution">
    <text evidence="2">The sequence shown here is derived from an EMBL/GenBank/DDBJ whole genome shotgun (WGS) entry which is preliminary data.</text>
</comment>
<keyword evidence="3" id="KW-1185">Reference proteome</keyword>
<dbReference type="EMBL" id="JAWRVI010000040">
    <property type="protein sequence ID" value="KAK4086466.1"/>
    <property type="molecule type" value="Genomic_DNA"/>
</dbReference>
<feature type="compositionally biased region" description="Basic and acidic residues" evidence="1">
    <location>
        <begin position="88"/>
        <end position="107"/>
    </location>
</feature>
<evidence type="ECO:0000313" key="2">
    <source>
        <dbReference type="EMBL" id="KAK4086466.1"/>
    </source>
</evidence>
<accession>A0ABR0BR97</accession>
<name>A0ABR0BR97_PURLI</name>
<evidence type="ECO:0000313" key="3">
    <source>
        <dbReference type="Proteomes" id="UP001287286"/>
    </source>
</evidence>
<evidence type="ECO:0000256" key="1">
    <source>
        <dbReference type="SAM" id="MobiDB-lite"/>
    </source>
</evidence>
<protein>
    <submittedName>
        <fullName evidence="2">Uncharacterized protein</fullName>
    </submittedName>
</protein>
<reference evidence="2 3" key="1">
    <citation type="journal article" date="2024" name="Microbiol. Resour. Announc.">
        <title>Genome annotations for the ascomycete fungi Trichoderma harzianum, Trichoderma aggressivum, and Purpureocillium lilacinum.</title>
        <authorList>
            <person name="Beijen E.P.W."/>
            <person name="Ohm R.A."/>
        </authorList>
    </citation>
    <scope>NUCLEOTIDE SEQUENCE [LARGE SCALE GENOMIC DNA]</scope>
    <source>
        <strain evidence="2 3">CBS 150709</strain>
    </source>
</reference>